<keyword evidence="5" id="KW-0347">Helicase</keyword>
<keyword evidence="3" id="KW-0547">Nucleotide-binding</keyword>
<dbReference type="Gene3D" id="3.40.50.300">
    <property type="entry name" value="P-loop containing nucleotide triphosphate hydrolases"/>
    <property type="match status" value="2"/>
</dbReference>
<dbReference type="STRING" id="215250.A0A316YCY3"/>
<dbReference type="GO" id="GO:0003724">
    <property type="term" value="F:RNA helicase activity"/>
    <property type="evidence" value="ECO:0007669"/>
    <property type="project" value="UniProtKB-EC"/>
</dbReference>
<evidence type="ECO:0000256" key="8">
    <source>
        <dbReference type="ARBA" id="ARBA00023128"/>
    </source>
</evidence>
<reference evidence="12 13" key="1">
    <citation type="journal article" date="2018" name="Mol. Biol. Evol.">
        <title>Broad Genomic Sampling Reveals a Smut Pathogenic Ancestry of the Fungal Clade Ustilaginomycotina.</title>
        <authorList>
            <person name="Kijpornyongpan T."/>
            <person name="Mondo S.J."/>
            <person name="Barry K."/>
            <person name="Sandor L."/>
            <person name="Lee J."/>
            <person name="Lipzen A."/>
            <person name="Pangilinan J."/>
            <person name="LaButti K."/>
            <person name="Hainaut M."/>
            <person name="Henrissat B."/>
            <person name="Grigoriev I.V."/>
            <person name="Spatafora J.W."/>
            <person name="Aime M.C."/>
        </authorList>
    </citation>
    <scope>NUCLEOTIDE SEQUENCE [LARGE SCALE GENOMIC DNA]</scope>
    <source>
        <strain evidence="12 13">MCA 4198</strain>
    </source>
</reference>
<dbReference type="InterPro" id="IPR022192">
    <property type="entry name" value="SUV3_C"/>
</dbReference>
<dbReference type="InParanoid" id="A0A316YCY3"/>
<dbReference type="OrthoDB" id="6692397at2759"/>
<dbReference type="GO" id="GO:0005524">
    <property type="term" value="F:ATP binding"/>
    <property type="evidence" value="ECO:0007669"/>
    <property type="project" value="UniProtKB-KW"/>
</dbReference>
<dbReference type="Proteomes" id="UP000245768">
    <property type="component" value="Unassembled WGS sequence"/>
</dbReference>
<keyword evidence="4 12" id="KW-0378">Hydrolase</keyword>
<evidence type="ECO:0000259" key="11">
    <source>
        <dbReference type="PROSITE" id="PS51194"/>
    </source>
</evidence>
<dbReference type="InterPro" id="IPR055206">
    <property type="entry name" value="DEXQc_SUV3"/>
</dbReference>
<organism evidence="12 13">
    <name type="scientific">Acaromyces ingoldii</name>
    <dbReference type="NCBI Taxonomy" id="215250"/>
    <lineage>
        <taxon>Eukaryota</taxon>
        <taxon>Fungi</taxon>
        <taxon>Dikarya</taxon>
        <taxon>Basidiomycota</taxon>
        <taxon>Ustilaginomycotina</taxon>
        <taxon>Exobasidiomycetes</taxon>
        <taxon>Exobasidiales</taxon>
        <taxon>Cryptobasidiaceae</taxon>
        <taxon>Acaromyces</taxon>
    </lineage>
</organism>
<gene>
    <name evidence="12" type="ORF">FA10DRAFT_234675</name>
</gene>
<dbReference type="AlphaFoldDB" id="A0A316YCY3"/>
<dbReference type="EMBL" id="KZ819641">
    <property type="protein sequence ID" value="PWN87089.1"/>
    <property type="molecule type" value="Genomic_DNA"/>
</dbReference>
<keyword evidence="13" id="KW-1185">Reference proteome</keyword>
<dbReference type="CDD" id="cd18805">
    <property type="entry name" value="SF2_C_suv3"/>
    <property type="match status" value="1"/>
</dbReference>
<dbReference type="FunFam" id="3.40.50.300:FF:000269">
    <property type="entry name" value="ATP-dependent RNA helicase SUPV3L1, mitochondrial"/>
    <property type="match status" value="1"/>
</dbReference>
<evidence type="ECO:0000256" key="5">
    <source>
        <dbReference type="ARBA" id="ARBA00022806"/>
    </source>
</evidence>
<protein>
    <recommendedName>
        <fullName evidence="2">RNA helicase</fullName>
        <ecNumber evidence="2">3.6.4.13</ecNumber>
    </recommendedName>
</protein>
<dbReference type="SMART" id="SM00490">
    <property type="entry name" value="HELICc"/>
    <property type="match status" value="1"/>
</dbReference>
<keyword evidence="6" id="KW-0067">ATP-binding</keyword>
<dbReference type="CDD" id="cd17913">
    <property type="entry name" value="DEXQc_Suv3"/>
    <property type="match status" value="1"/>
</dbReference>
<evidence type="ECO:0000256" key="9">
    <source>
        <dbReference type="ARBA" id="ARBA00047984"/>
    </source>
</evidence>
<dbReference type="SUPFAM" id="SSF52540">
    <property type="entry name" value="P-loop containing nucleoside triphosphate hydrolases"/>
    <property type="match status" value="1"/>
</dbReference>
<dbReference type="PANTHER" id="PTHR12131:SF1">
    <property type="entry name" value="ATP-DEPENDENT RNA HELICASE SUPV3L1, MITOCHONDRIAL-RELATED"/>
    <property type="match status" value="1"/>
</dbReference>
<dbReference type="InterPro" id="IPR050699">
    <property type="entry name" value="RNA-DNA_Helicase"/>
</dbReference>
<dbReference type="Gene3D" id="1.20.272.40">
    <property type="match status" value="1"/>
</dbReference>
<dbReference type="Pfam" id="PF12513">
    <property type="entry name" value="SUV3_C"/>
    <property type="match status" value="1"/>
</dbReference>
<keyword evidence="7" id="KW-0809">Transit peptide</keyword>
<dbReference type="EC" id="3.6.4.13" evidence="2"/>
<dbReference type="GO" id="GO:0016787">
    <property type="term" value="F:hydrolase activity"/>
    <property type="evidence" value="ECO:0007669"/>
    <property type="project" value="UniProtKB-KW"/>
</dbReference>
<dbReference type="PROSITE" id="PS51194">
    <property type="entry name" value="HELICASE_CTER"/>
    <property type="match status" value="1"/>
</dbReference>
<name>A0A316YCY3_9BASI</name>
<dbReference type="FunCoup" id="A0A316YCY3">
    <property type="interactions" value="307"/>
</dbReference>
<evidence type="ECO:0000256" key="2">
    <source>
        <dbReference type="ARBA" id="ARBA00012552"/>
    </source>
</evidence>
<dbReference type="GO" id="GO:0000965">
    <property type="term" value="P:mitochondrial RNA 3'-end processing"/>
    <property type="evidence" value="ECO:0007669"/>
    <property type="project" value="TreeGrafter"/>
</dbReference>
<dbReference type="GO" id="GO:0045025">
    <property type="term" value="C:mitochondrial degradosome"/>
    <property type="evidence" value="ECO:0007669"/>
    <property type="project" value="TreeGrafter"/>
</dbReference>
<dbReference type="InterPro" id="IPR027417">
    <property type="entry name" value="P-loop_NTPase"/>
</dbReference>
<dbReference type="InterPro" id="IPR044774">
    <property type="entry name" value="Suv3_DEXQc"/>
</dbReference>
<evidence type="ECO:0000256" key="3">
    <source>
        <dbReference type="ARBA" id="ARBA00022741"/>
    </source>
</evidence>
<evidence type="ECO:0000256" key="4">
    <source>
        <dbReference type="ARBA" id="ARBA00022801"/>
    </source>
</evidence>
<accession>A0A316YCY3</accession>
<dbReference type="FunFam" id="3.40.50.300:FF:000957">
    <property type="entry name" value="ATP-dependent RNA helicase SUV3L, mitochondrial"/>
    <property type="match status" value="1"/>
</dbReference>
<evidence type="ECO:0000256" key="1">
    <source>
        <dbReference type="ARBA" id="ARBA00004173"/>
    </source>
</evidence>
<dbReference type="PANTHER" id="PTHR12131">
    <property type="entry name" value="ATP-DEPENDENT RNA AND DNA HELICASE"/>
    <property type="match status" value="1"/>
</dbReference>
<evidence type="ECO:0000313" key="12">
    <source>
        <dbReference type="EMBL" id="PWN87089.1"/>
    </source>
</evidence>
<evidence type="ECO:0000256" key="10">
    <source>
        <dbReference type="SAM" id="MobiDB-lite"/>
    </source>
</evidence>
<evidence type="ECO:0000256" key="6">
    <source>
        <dbReference type="ARBA" id="ARBA00022840"/>
    </source>
</evidence>
<feature type="domain" description="Helicase C-terminal" evidence="11">
    <location>
        <begin position="233"/>
        <end position="393"/>
    </location>
</feature>
<dbReference type="Gene3D" id="1.20.58.1080">
    <property type="match status" value="1"/>
</dbReference>
<comment type="subcellular location">
    <subcellularLocation>
        <location evidence="1">Mitochondrion</location>
    </subcellularLocation>
</comment>
<comment type="catalytic activity">
    <reaction evidence="9">
        <text>ATP + H2O = ADP + phosphate + H(+)</text>
        <dbReference type="Rhea" id="RHEA:13065"/>
        <dbReference type="ChEBI" id="CHEBI:15377"/>
        <dbReference type="ChEBI" id="CHEBI:15378"/>
        <dbReference type="ChEBI" id="CHEBI:30616"/>
        <dbReference type="ChEBI" id="CHEBI:43474"/>
        <dbReference type="ChEBI" id="CHEBI:456216"/>
        <dbReference type="EC" id="3.6.4.13"/>
    </reaction>
</comment>
<sequence length="599" mass="65411">MEQISNAFDAEGESSFRREHTHLFLQWLISRVQGGALLTDGSRALLAHLELLLSTSDMRKPAMAYSAARSIKRSIHLHVGPTNSGKTHGALVALCKARTGMYAGPLRLLAHEVWDRINAGTVSPGVKPRTCNLVTGEEVRMTDDFAGLVACTVEMANLEKPCDVAVIDEIQMIGDAQRGSAWTAAVLGIPARELHLCGESSVVPLLRNMADACGDELEVHEYERLTPLNLGEDLDGKLENVRRGDCVVAFSRSLLFSLKRDIELRTGLRCAIAYGALPPETKSEQAKIFNDPNSGVDVMVASDAVGMGLNLKIKRVVFSSVTKWNGNEMVPISTSQLKQIAGRAGRYGTSSEDTGGLATTLWPRDLDVVRKALEAPLVPITRAAIQPSSDALASFSTVLPRLADGHRPRPLSMLLDDVSTLSRIDSRSYFLASLEQQLVIAPIVERASPASAKLSISEHERFSVAPANIRDERLMILLSHMVTAYASGNLIKFQDVERGLGMLDVLREVQDPSSRQRGDVNSLMILESLHRGMTLYLWLSFRFPLSFCARPEVEALKVEAEKAIDDCLDAIRAGRKTRLAKRAAQEERGESGQKGAVDV</sequence>
<evidence type="ECO:0000313" key="13">
    <source>
        <dbReference type="Proteomes" id="UP000245768"/>
    </source>
</evidence>
<dbReference type="Pfam" id="PF00271">
    <property type="entry name" value="Helicase_C"/>
    <property type="match status" value="1"/>
</dbReference>
<feature type="region of interest" description="Disordered" evidence="10">
    <location>
        <begin position="580"/>
        <end position="599"/>
    </location>
</feature>
<dbReference type="Pfam" id="PF22527">
    <property type="entry name" value="DEXQc_Suv3"/>
    <property type="match status" value="1"/>
</dbReference>
<dbReference type="RefSeq" id="XP_025374287.1">
    <property type="nucleotide sequence ID" value="XM_025518993.1"/>
</dbReference>
<dbReference type="GeneID" id="37040909"/>
<keyword evidence="8" id="KW-0496">Mitochondrion</keyword>
<dbReference type="InterPro" id="IPR001650">
    <property type="entry name" value="Helicase_C-like"/>
</dbReference>
<proteinExistence type="predicted"/>
<evidence type="ECO:0000256" key="7">
    <source>
        <dbReference type="ARBA" id="ARBA00022946"/>
    </source>
</evidence>